<name>A0A1I2REV6_9GAMM</name>
<dbReference type="NCBIfam" id="TIGR02665">
    <property type="entry name" value="molyb_mobA"/>
    <property type="match status" value="1"/>
</dbReference>
<evidence type="ECO:0000313" key="8">
    <source>
        <dbReference type="Proteomes" id="UP000198623"/>
    </source>
</evidence>
<evidence type="ECO:0000259" key="5">
    <source>
        <dbReference type="Pfam" id="PF03205"/>
    </source>
</evidence>
<proteinExistence type="inferred from homology"/>
<evidence type="ECO:0000259" key="6">
    <source>
        <dbReference type="Pfam" id="PF12804"/>
    </source>
</evidence>
<gene>
    <name evidence="4" type="primary">mobA</name>
    <name evidence="7" type="ORF">SAMN05216175_10682</name>
</gene>
<dbReference type="Gene3D" id="3.90.550.10">
    <property type="entry name" value="Spore Coat Polysaccharide Biosynthesis Protein SpsA, Chain A"/>
    <property type="match status" value="1"/>
</dbReference>
<dbReference type="FunFam" id="3.40.50.300:FF:000920">
    <property type="entry name" value="Molybdopterin-guanine dinucleotide biosynthesis protein B"/>
    <property type="match status" value="1"/>
</dbReference>
<comment type="similarity">
    <text evidence="4">Belongs to the MobA family.</text>
</comment>
<dbReference type="NCBIfam" id="NF008021">
    <property type="entry name" value="PRK10751.1"/>
    <property type="match status" value="1"/>
</dbReference>
<dbReference type="CDD" id="cd02503">
    <property type="entry name" value="MobA"/>
    <property type="match status" value="1"/>
</dbReference>
<dbReference type="SUPFAM" id="SSF52540">
    <property type="entry name" value="P-loop containing nucleoside triphosphate hydrolases"/>
    <property type="match status" value="1"/>
</dbReference>
<feature type="binding site" evidence="4">
    <location>
        <begin position="12"/>
        <end position="14"/>
    </location>
    <ligand>
        <name>GTP</name>
        <dbReference type="ChEBI" id="CHEBI:37565"/>
    </ligand>
</feature>
<sequence>MSSTEQITAVVLAGGKASRMGGVDKGWMDLNGKPLIHHVLDRILPQVSRCLINANRSLDAYGTLSLPVITDLEAGFEGPLMGIATGLHHATTDWVLFVPCDGPFLPETLARRMLDRAMQQGADIAVAHDGKRLQPVVALIKRNLLESVQAILADGERKIDRWYAQQRMVDVDFSDYPDAFVNVNRKSDIDELQQMPKLLGLAAWSGTGKTTLLKQLLPVLKAQGVRVGVIKHAHHQFDVDQPGKDSYELRHAGADQVLICSSKRWALMVEEHQEGMPSLSKMLHQLDHSKLDLVLVEGFKKVSFPKIELYRQEVNKPQLYQNDENIIAVACDEVIPLDGDIPLLDLNNIQQIAAFIQHYLKGERS</sequence>
<reference evidence="8" key="1">
    <citation type="submission" date="2016-10" db="EMBL/GenBank/DDBJ databases">
        <authorList>
            <person name="Varghese N."/>
            <person name="Submissions S."/>
        </authorList>
    </citation>
    <scope>NUCLEOTIDE SEQUENCE [LARGE SCALE GENOMIC DNA]</scope>
    <source>
        <strain evidence="8">CGMCC 1.10971</strain>
    </source>
</reference>
<evidence type="ECO:0000256" key="3">
    <source>
        <dbReference type="ARBA" id="ARBA00023150"/>
    </source>
</evidence>
<dbReference type="Pfam" id="PF12804">
    <property type="entry name" value="NTP_transf_3"/>
    <property type="match status" value="1"/>
</dbReference>
<dbReference type="InterPro" id="IPR025877">
    <property type="entry name" value="MobA-like_NTP_Trfase"/>
</dbReference>
<dbReference type="InterPro" id="IPR027417">
    <property type="entry name" value="P-loop_NTPase"/>
</dbReference>
<comment type="catalytic activity">
    <reaction evidence="4">
        <text>Mo-molybdopterin + GTP + H(+) = Mo-molybdopterin guanine dinucleotide + diphosphate</text>
        <dbReference type="Rhea" id="RHEA:34243"/>
        <dbReference type="ChEBI" id="CHEBI:15378"/>
        <dbReference type="ChEBI" id="CHEBI:33019"/>
        <dbReference type="ChEBI" id="CHEBI:37565"/>
        <dbReference type="ChEBI" id="CHEBI:71302"/>
        <dbReference type="ChEBI" id="CHEBI:71310"/>
        <dbReference type="EC" id="2.7.7.77"/>
    </reaction>
</comment>
<comment type="subunit">
    <text evidence="4">Monomer.</text>
</comment>
<dbReference type="GO" id="GO:0005525">
    <property type="term" value="F:GTP binding"/>
    <property type="evidence" value="ECO:0007669"/>
    <property type="project" value="UniProtKB-UniRule"/>
</dbReference>
<keyword evidence="4" id="KW-0547">Nucleotide-binding</keyword>
<feature type="binding site" evidence="4">
    <location>
        <position position="71"/>
    </location>
    <ligand>
        <name>GTP</name>
        <dbReference type="ChEBI" id="CHEBI:37565"/>
    </ligand>
</feature>
<dbReference type="SUPFAM" id="SSF53448">
    <property type="entry name" value="Nucleotide-diphospho-sugar transferases"/>
    <property type="match status" value="1"/>
</dbReference>
<keyword evidence="4" id="KW-0808">Transferase</keyword>
<keyword evidence="8" id="KW-1185">Reference proteome</keyword>
<dbReference type="InterPro" id="IPR029044">
    <property type="entry name" value="Nucleotide-diphossugar_trans"/>
</dbReference>
<dbReference type="RefSeq" id="WP_198064202.1">
    <property type="nucleotide sequence ID" value="NZ_FOOU01000006.1"/>
</dbReference>
<feature type="binding site" evidence="4">
    <location>
        <position position="53"/>
    </location>
    <ligand>
        <name>GTP</name>
        <dbReference type="ChEBI" id="CHEBI:37565"/>
    </ligand>
</feature>
<feature type="binding site" evidence="4">
    <location>
        <position position="101"/>
    </location>
    <ligand>
        <name>Mg(2+)</name>
        <dbReference type="ChEBI" id="CHEBI:18420"/>
    </ligand>
</feature>
<dbReference type="EC" id="2.7.7.77" evidence="4"/>
<keyword evidence="3 4" id="KW-0501">Molybdenum cofactor biosynthesis</keyword>
<evidence type="ECO:0000256" key="2">
    <source>
        <dbReference type="ARBA" id="ARBA00023134"/>
    </source>
</evidence>
<dbReference type="PANTHER" id="PTHR40072">
    <property type="entry name" value="MOLYBDOPTERIN-GUANINE DINUCLEOTIDE BIOSYNTHESIS ADAPTER PROTEIN-RELATED"/>
    <property type="match status" value="1"/>
</dbReference>
<dbReference type="NCBIfam" id="TIGR00176">
    <property type="entry name" value="mobB"/>
    <property type="match status" value="1"/>
</dbReference>
<dbReference type="InterPro" id="IPR004435">
    <property type="entry name" value="MobB_dom"/>
</dbReference>
<keyword evidence="4" id="KW-0963">Cytoplasm</keyword>
<evidence type="ECO:0000313" key="7">
    <source>
        <dbReference type="EMBL" id="SFG38990.1"/>
    </source>
</evidence>
<dbReference type="Pfam" id="PF03205">
    <property type="entry name" value="MobB"/>
    <property type="match status" value="1"/>
</dbReference>
<feature type="domain" description="MobA-like NTP transferase" evidence="6">
    <location>
        <begin position="9"/>
        <end position="165"/>
    </location>
</feature>
<dbReference type="Proteomes" id="UP000198623">
    <property type="component" value="Unassembled WGS sequence"/>
</dbReference>
<dbReference type="GO" id="GO:0061603">
    <property type="term" value="F:molybdenum cofactor guanylyltransferase activity"/>
    <property type="evidence" value="ECO:0007669"/>
    <property type="project" value="UniProtKB-EC"/>
</dbReference>
<organism evidence="7 8">
    <name type="scientific">Neptunomonas qingdaonensis</name>
    <dbReference type="NCBI Taxonomy" id="1045558"/>
    <lineage>
        <taxon>Bacteria</taxon>
        <taxon>Pseudomonadati</taxon>
        <taxon>Pseudomonadota</taxon>
        <taxon>Gammaproteobacteria</taxon>
        <taxon>Oceanospirillales</taxon>
        <taxon>Oceanospirillaceae</taxon>
        <taxon>Neptunomonas</taxon>
    </lineage>
</organism>
<dbReference type="GO" id="GO:0046872">
    <property type="term" value="F:metal ion binding"/>
    <property type="evidence" value="ECO:0007669"/>
    <property type="project" value="UniProtKB-KW"/>
</dbReference>
<keyword evidence="1 4" id="KW-0460">Magnesium</keyword>
<dbReference type="InterPro" id="IPR013482">
    <property type="entry name" value="Molybde_CF_guanTrfase"/>
</dbReference>
<comment type="cofactor">
    <cofactor evidence="4">
        <name>Mg(2+)</name>
        <dbReference type="ChEBI" id="CHEBI:18420"/>
    </cofactor>
</comment>
<dbReference type="GO" id="GO:0005737">
    <property type="term" value="C:cytoplasm"/>
    <property type="evidence" value="ECO:0007669"/>
    <property type="project" value="UniProtKB-SubCell"/>
</dbReference>
<dbReference type="InterPro" id="IPR052539">
    <property type="entry name" value="MGD_biosynthesis_adapter"/>
</dbReference>
<evidence type="ECO:0000256" key="4">
    <source>
        <dbReference type="HAMAP-Rule" id="MF_00316"/>
    </source>
</evidence>
<dbReference type="GO" id="GO:0006777">
    <property type="term" value="P:Mo-molybdopterin cofactor biosynthetic process"/>
    <property type="evidence" value="ECO:0007669"/>
    <property type="project" value="UniProtKB-KW"/>
</dbReference>
<dbReference type="STRING" id="1045558.SAMN05216175_10682"/>
<dbReference type="HAMAP" id="MF_00316">
    <property type="entry name" value="MobA"/>
    <property type="match status" value="1"/>
</dbReference>
<accession>A0A1I2REV6</accession>
<feature type="binding site" evidence="4">
    <location>
        <position position="25"/>
    </location>
    <ligand>
        <name>GTP</name>
        <dbReference type="ChEBI" id="CHEBI:37565"/>
    </ligand>
</feature>
<comment type="function">
    <text evidence="4">Transfers a GMP moiety from GTP to Mo-molybdopterin (Mo-MPT) cofactor (Moco or molybdenum cofactor) to form Mo-molybdopterin guanine dinucleotide (Mo-MGD) cofactor.</text>
</comment>
<protein>
    <recommendedName>
        <fullName evidence="4">Molybdenum cofactor guanylyltransferase</fullName>
        <shortName evidence="4">MoCo guanylyltransferase</shortName>
        <ecNumber evidence="4">2.7.7.77</ecNumber>
    </recommendedName>
    <alternativeName>
        <fullName evidence="4">GTP:molybdopterin guanylyltransferase</fullName>
    </alternativeName>
    <alternativeName>
        <fullName evidence="4">Mo-MPT guanylyltransferase</fullName>
    </alternativeName>
    <alternativeName>
        <fullName evidence="4">Molybdopterin guanylyltransferase</fullName>
    </alternativeName>
    <alternativeName>
        <fullName evidence="4">Molybdopterin-guanine dinucleotide synthase</fullName>
        <shortName evidence="4">MGD synthase</shortName>
    </alternativeName>
</protein>
<comment type="subcellular location">
    <subcellularLocation>
        <location evidence="4">Cytoplasm</location>
    </subcellularLocation>
</comment>
<dbReference type="CDD" id="cd03116">
    <property type="entry name" value="MobB"/>
    <property type="match status" value="1"/>
</dbReference>
<dbReference type="AlphaFoldDB" id="A0A1I2REV6"/>
<feature type="domain" description="Molybdopterin-guanine dinucleotide biosynthesis protein B (MobB)" evidence="5">
    <location>
        <begin position="199"/>
        <end position="332"/>
    </location>
</feature>
<evidence type="ECO:0000256" key="1">
    <source>
        <dbReference type="ARBA" id="ARBA00022842"/>
    </source>
</evidence>
<dbReference type="Gene3D" id="3.40.50.300">
    <property type="entry name" value="P-loop containing nucleotide triphosphate hydrolases"/>
    <property type="match status" value="1"/>
</dbReference>
<comment type="domain">
    <text evidence="4">The N-terminal domain determines nucleotide recognition and specific binding, while the C-terminal domain determines the specific binding to the target protein.</text>
</comment>
<keyword evidence="4" id="KW-0479">Metal-binding</keyword>
<dbReference type="PANTHER" id="PTHR40072:SF1">
    <property type="entry name" value="MOLYBDOPTERIN-GUANINE DINUCLEOTIDE BIOSYNTHESIS ADAPTER PROTEIN"/>
    <property type="match status" value="1"/>
</dbReference>
<dbReference type="EMBL" id="FOOU01000006">
    <property type="protein sequence ID" value="SFG38990.1"/>
    <property type="molecule type" value="Genomic_DNA"/>
</dbReference>
<keyword evidence="2 4" id="KW-0342">GTP-binding</keyword>
<feature type="binding site" evidence="4">
    <location>
        <position position="101"/>
    </location>
    <ligand>
        <name>GTP</name>
        <dbReference type="ChEBI" id="CHEBI:37565"/>
    </ligand>
</feature>